<dbReference type="NCBIfam" id="TIGR03025">
    <property type="entry name" value="EPS_sugtrans"/>
    <property type="match status" value="1"/>
</dbReference>
<comment type="subcellular location">
    <subcellularLocation>
        <location evidence="1">Membrane</location>
        <topology evidence="1">Multi-pass membrane protein</topology>
    </subcellularLocation>
</comment>
<dbReference type="EMBL" id="CP044427">
    <property type="protein sequence ID" value="QFG67800.1"/>
    <property type="molecule type" value="Genomic_DNA"/>
</dbReference>
<keyword evidence="6 8" id="KW-0472">Membrane</keyword>
<dbReference type="AlphaFoldDB" id="A0A5J6V1T5"/>
<feature type="transmembrane region" description="Helical" evidence="8">
    <location>
        <begin position="357"/>
        <end position="377"/>
    </location>
</feature>
<dbReference type="InterPro" id="IPR017475">
    <property type="entry name" value="EPS_sugar_tfrase"/>
</dbReference>
<feature type="region of interest" description="Disordered" evidence="7">
    <location>
        <begin position="38"/>
        <end position="75"/>
    </location>
</feature>
<dbReference type="GO" id="GO:0016020">
    <property type="term" value="C:membrane"/>
    <property type="evidence" value="ECO:0007669"/>
    <property type="project" value="UniProtKB-SubCell"/>
</dbReference>
<evidence type="ECO:0000256" key="2">
    <source>
        <dbReference type="ARBA" id="ARBA00006464"/>
    </source>
</evidence>
<sequence>MLRDAKGRRTVARWHVAAGVTDGKPVYTSVEVQRGSLALAPAPKENKKSRRPSLAVVPTDRAATEERRSAHPAHPARARRYLRPYLRAVRVLDLAAVSTAIALALLLRFGPVPLEAGPGQVNYSLIGVALGLAWMVSLHVQNAYDGRLVGHGIQEYRQTFHASLWLFAGLAILAYSFQLDFARGFVMLAFPLGTLMLLLGRWTARRWLVQQRREGHLSDRVLLVGDREHVASLVTALRRTPDAGYKVLGACVDHARSGKVAGVPVLGPETDAVAKAMELKVDVIAVSSSSGLGQLGLRRLGWALEGTEIDLVVAPGIMDVAGPRVLTRPVQGLPLIHVEAPTFVGPQRVLKSILDRTGALVLLALLAPVLVATAIAVRMDGGPALFTQERVGRDGRPFKMKKFRSMVTDAEARLPELLDANEGAGPLFKLQTDPRVTKVGAIIRRYSIDELPQLLNVVRGEMSLVGPRPPLPREVAEYETDTQRRLLVQPGMTGLWQVSGRSNLSWEESVRLDLYYVENWTPVLDLMIMWRTFQVVVRPSNAGAY</sequence>
<dbReference type="OrthoDB" id="9808602at2"/>
<comment type="similarity">
    <text evidence="2">Belongs to the bacterial sugar transferase family.</text>
</comment>
<proteinExistence type="inferred from homology"/>
<dbReference type="Proteomes" id="UP000326546">
    <property type="component" value="Chromosome"/>
</dbReference>
<evidence type="ECO:0000256" key="3">
    <source>
        <dbReference type="ARBA" id="ARBA00022679"/>
    </source>
</evidence>
<dbReference type="GO" id="GO:0016780">
    <property type="term" value="F:phosphotransferase activity, for other substituted phosphate groups"/>
    <property type="evidence" value="ECO:0007669"/>
    <property type="project" value="TreeGrafter"/>
</dbReference>
<evidence type="ECO:0000256" key="5">
    <source>
        <dbReference type="ARBA" id="ARBA00022989"/>
    </source>
</evidence>
<feature type="transmembrane region" description="Helical" evidence="8">
    <location>
        <begin position="88"/>
        <end position="109"/>
    </location>
</feature>
<dbReference type="PANTHER" id="PTHR30576:SF10">
    <property type="entry name" value="SLL5057 PROTEIN"/>
    <property type="match status" value="1"/>
</dbReference>
<feature type="domain" description="Bacterial sugar transferase" evidence="9">
    <location>
        <begin position="351"/>
        <end position="537"/>
    </location>
</feature>
<evidence type="ECO:0000256" key="7">
    <source>
        <dbReference type="SAM" id="MobiDB-lite"/>
    </source>
</evidence>
<dbReference type="KEGG" id="serw:FY030_02845"/>
<name>A0A5J6V1T5_9MICO</name>
<keyword evidence="11" id="KW-1185">Reference proteome</keyword>
<organism evidence="10 11">
    <name type="scientific">Ornithinimicrobium pratense</name>
    <dbReference type="NCBI Taxonomy" id="2593973"/>
    <lineage>
        <taxon>Bacteria</taxon>
        <taxon>Bacillati</taxon>
        <taxon>Actinomycetota</taxon>
        <taxon>Actinomycetes</taxon>
        <taxon>Micrococcales</taxon>
        <taxon>Ornithinimicrobiaceae</taxon>
        <taxon>Ornithinimicrobium</taxon>
    </lineage>
</organism>
<evidence type="ECO:0000313" key="10">
    <source>
        <dbReference type="EMBL" id="QFG67800.1"/>
    </source>
</evidence>
<dbReference type="Pfam" id="PF13727">
    <property type="entry name" value="CoA_binding_3"/>
    <property type="match status" value="1"/>
</dbReference>
<evidence type="ECO:0000256" key="1">
    <source>
        <dbReference type="ARBA" id="ARBA00004141"/>
    </source>
</evidence>
<keyword evidence="4 8" id="KW-0812">Transmembrane</keyword>
<reference evidence="10 11" key="1">
    <citation type="submission" date="2019-09" db="EMBL/GenBank/DDBJ databases">
        <title>Serinicoccus pratensis sp. nov., isolated from meadow soil.</title>
        <authorList>
            <person name="Zhang W."/>
        </authorList>
    </citation>
    <scope>NUCLEOTIDE SEQUENCE [LARGE SCALE GENOMIC DNA]</scope>
    <source>
        <strain evidence="10 11">W204</strain>
    </source>
</reference>
<feature type="transmembrane region" description="Helical" evidence="8">
    <location>
        <begin position="184"/>
        <end position="204"/>
    </location>
</feature>
<keyword evidence="5 8" id="KW-1133">Transmembrane helix</keyword>
<dbReference type="Gene3D" id="3.40.50.720">
    <property type="entry name" value="NAD(P)-binding Rossmann-like Domain"/>
    <property type="match status" value="1"/>
</dbReference>
<dbReference type="PANTHER" id="PTHR30576">
    <property type="entry name" value="COLANIC BIOSYNTHESIS UDP-GLUCOSE LIPID CARRIER TRANSFERASE"/>
    <property type="match status" value="1"/>
</dbReference>
<dbReference type="InterPro" id="IPR003362">
    <property type="entry name" value="Bact_transf"/>
</dbReference>
<feature type="transmembrane region" description="Helical" evidence="8">
    <location>
        <begin position="121"/>
        <end position="140"/>
    </location>
</feature>
<evidence type="ECO:0000256" key="6">
    <source>
        <dbReference type="ARBA" id="ARBA00023136"/>
    </source>
</evidence>
<dbReference type="Pfam" id="PF02397">
    <property type="entry name" value="Bac_transf"/>
    <property type="match status" value="1"/>
</dbReference>
<feature type="transmembrane region" description="Helical" evidence="8">
    <location>
        <begin position="160"/>
        <end position="178"/>
    </location>
</feature>
<evidence type="ECO:0000259" key="9">
    <source>
        <dbReference type="Pfam" id="PF02397"/>
    </source>
</evidence>
<gene>
    <name evidence="10" type="ORF">FY030_02845</name>
</gene>
<evidence type="ECO:0000256" key="8">
    <source>
        <dbReference type="SAM" id="Phobius"/>
    </source>
</evidence>
<evidence type="ECO:0000256" key="4">
    <source>
        <dbReference type="ARBA" id="ARBA00022692"/>
    </source>
</evidence>
<keyword evidence="3 10" id="KW-0808">Transferase</keyword>
<evidence type="ECO:0000313" key="11">
    <source>
        <dbReference type="Proteomes" id="UP000326546"/>
    </source>
</evidence>
<accession>A0A5J6V1T5</accession>
<protein>
    <submittedName>
        <fullName evidence="10">Sugar transferase</fullName>
    </submittedName>
</protein>